<keyword evidence="8 9" id="KW-0560">Oxidoreductase</keyword>
<dbReference type="InterPro" id="IPR001269">
    <property type="entry name" value="DUS_fam"/>
</dbReference>
<feature type="site" description="Interacts with tRNA; defines subfamily-specific binding signature" evidence="9">
    <location>
        <position position="297"/>
    </location>
</feature>
<evidence type="ECO:0000259" key="11">
    <source>
        <dbReference type="Pfam" id="PF01207"/>
    </source>
</evidence>
<dbReference type="HAMAP" id="MF_02043">
    <property type="entry name" value="DusC_subfam"/>
    <property type="match status" value="1"/>
</dbReference>
<organism evidence="12 13">
    <name type="scientific">Kushneria aurantia</name>
    <dbReference type="NCBI Taxonomy" id="504092"/>
    <lineage>
        <taxon>Bacteria</taxon>
        <taxon>Pseudomonadati</taxon>
        <taxon>Pseudomonadota</taxon>
        <taxon>Gammaproteobacteria</taxon>
        <taxon>Oceanospirillales</taxon>
        <taxon>Halomonadaceae</taxon>
        <taxon>Kushneria</taxon>
    </lineage>
</organism>
<evidence type="ECO:0000256" key="5">
    <source>
        <dbReference type="ARBA" id="ARBA00022694"/>
    </source>
</evidence>
<evidence type="ECO:0000256" key="7">
    <source>
        <dbReference type="ARBA" id="ARBA00022884"/>
    </source>
</evidence>
<gene>
    <name evidence="9" type="primary">dusC</name>
    <name evidence="12" type="ORF">ACFFHW_08555</name>
</gene>
<dbReference type="PROSITE" id="PS01136">
    <property type="entry name" value="UPF0034"/>
    <property type="match status" value="1"/>
</dbReference>
<keyword evidence="4 9" id="KW-0288">FMN</keyword>
<comment type="caution">
    <text evidence="12">The sequence shown here is derived from an EMBL/GenBank/DDBJ whole genome shotgun (WGS) entry which is preliminary data.</text>
</comment>
<dbReference type="InterPro" id="IPR035587">
    <property type="entry name" value="DUS-like_FMN-bd"/>
</dbReference>
<feature type="active site" description="Proton donor" evidence="9">
    <location>
        <position position="115"/>
    </location>
</feature>
<comment type="catalytic activity">
    <reaction evidence="9">
        <text>5,6-dihydrouridine(16) in tRNA + NAD(+) = uridine(16) in tRNA + NADH + H(+)</text>
        <dbReference type="Rhea" id="RHEA:53380"/>
        <dbReference type="Rhea" id="RHEA-COMP:13543"/>
        <dbReference type="Rhea" id="RHEA-COMP:13544"/>
        <dbReference type="ChEBI" id="CHEBI:15378"/>
        <dbReference type="ChEBI" id="CHEBI:57540"/>
        <dbReference type="ChEBI" id="CHEBI:57945"/>
        <dbReference type="ChEBI" id="CHEBI:65315"/>
        <dbReference type="ChEBI" id="CHEBI:74443"/>
    </reaction>
</comment>
<dbReference type="InterPro" id="IPR032886">
    <property type="entry name" value="DusC"/>
</dbReference>
<protein>
    <recommendedName>
        <fullName evidence="9">tRNA-dihydrouridine(16) synthase</fullName>
        <ecNumber evidence="9">1.3.1.-</ecNumber>
    </recommendedName>
    <alternativeName>
        <fullName evidence="9">U16-specific dihydrouridine synthase</fullName>
        <shortName evidence="9">U16-specific Dus</shortName>
    </alternativeName>
    <alternativeName>
        <fullName evidence="9">tRNA-dihydrouridine synthase C</fullName>
    </alternativeName>
</protein>
<evidence type="ECO:0000256" key="10">
    <source>
        <dbReference type="PIRNR" id="PIRNR006621"/>
    </source>
</evidence>
<dbReference type="EMBL" id="JBHLVX010000033">
    <property type="protein sequence ID" value="MFC0268030.1"/>
    <property type="molecule type" value="Genomic_DNA"/>
</dbReference>
<dbReference type="InterPro" id="IPR042270">
    <property type="entry name" value="DusC_C"/>
</dbReference>
<keyword evidence="6 9" id="KW-0521">NADP</keyword>
<comment type="similarity">
    <text evidence="9">Belongs to the Dus family. DusC subfamily.</text>
</comment>
<dbReference type="InterPro" id="IPR013785">
    <property type="entry name" value="Aldolase_TIM"/>
</dbReference>
<comment type="similarity">
    <text evidence="10">Belongs to the dus family.</text>
</comment>
<sequence length="342" mass="36838">MSAPLPTCPNDLPYARTGAIGLAPMEGVIDSRTRALLTGLGGFDWGVTEFVRVTDTRLPGRVFQRFCPELAHGARTASGVPIHLQLLGSRADMLGENARVAAALGATAVDMNFGCPARTVNRHDGGASLLKTPQRVFEAVDGVSRALAGSGVPVTAKLRLGFDDKTLALECARAAEDGGAARLVVHARTRREGYRPPAHWAWVARIRERAGVPVVVNGDIWTLEAWHSAREVSGCRDVMLGRAALADPWLAARIRHWQYSGETLPATRWSDRVGVLLDYVAQLGGETGPGVVLSLLKQWLSIMSQHDSEAAAHFAHLKRIRDLATFLAALRESREAPQSATP</sequence>
<dbReference type="Proteomes" id="UP001589814">
    <property type="component" value="Unassembled WGS sequence"/>
</dbReference>
<dbReference type="Gene3D" id="3.20.20.70">
    <property type="entry name" value="Aldolase class I"/>
    <property type="match status" value="1"/>
</dbReference>
<evidence type="ECO:0000313" key="13">
    <source>
        <dbReference type="Proteomes" id="UP001589814"/>
    </source>
</evidence>
<comment type="function">
    <text evidence="9">Catalyzes the synthesis of 5,6-dihydrouridine (D), a modified base found in the D-loop of most tRNAs, via the reduction of the C5-C6 double bond in target uridines. Specifically modifies U16 in tRNAs.</text>
</comment>
<dbReference type="PIRSF" id="PIRSF006621">
    <property type="entry name" value="Dus"/>
    <property type="match status" value="1"/>
</dbReference>
<evidence type="ECO:0000256" key="8">
    <source>
        <dbReference type="ARBA" id="ARBA00023002"/>
    </source>
</evidence>
<feature type="site" description="Interacts with tRNA" evidence="9">
    <location>
        <position position="112"/>
    </location>
</feature>
<name>A0ABV6G376_9GAMM</name>
<feature type="site" description="Interacts with tRNA; defines subfamily-specific binding signature" evidence="9">
    <location>
        <position position="52"/>
    </location>
</feature>
<keyword evidence="5 9" id="KW-0819">tRNA processing</keyword>
<dbReference type="RefSeq" id="WP_019952413.1">
    <property type="nucleotide sequence ID" value="NZ_JBHLVX010000033.1"/>
</dbReference>
<reference evidence="12 13" key="1">
    <citation type="submission" date="2024-09" db="EMBL/GenBank/DDBJ databases">
        <authorList>
            <person name="Sun Q."/>
            <person name="Mori K."/>
        </authorList>
    </citation>
    <scope>NUCLEOTIDE SEQUENCE [LARGE SCALE GENOMIC DNA]</scope>
    <source>
        <strain evidence="12 13">CCM 7415</strain>
    </source>
</reference>
<evidence type="ECO:0000256" key="9">
    <source>
        <dbReference type="HAMAP-Rule" id="MF_02043"/>
    </source>
</evidence>
<accession>A0ABV6G376</accession>
<evidence type="ECO:0000256" key="3">
    <source>
        <dbReference type="ARBA" id="ARBA00022630"/>
    </source>
</evidence>
<evidence type="ECO:0000313" key="12">
    <source>
        <dbReference type="EMBL" id="MFC0268030.1"/>
    </source>
</evidence>
<evidence type="ECO:0000256" key="1">
    <source>
        <dbReference type="ARBA" id="ARBA00001917"/>
    </source>
</evidence>
<evidence type="ECO:0000256" key="2">
    <source>
        <dbReference type="ARBA" id="ARBA00022555"/>
    </source>
</evidence>
<feature type="site" description="Interacts with tRNA; defines subfamily-specific binding signature" evidence="9">
    <location>
        <position position="318"/>
    </location>
</feature>
<dbReference type="CDD" id="cd02801">
    <property type="entry name" value="DUS_like_FMN"/>
    <property type="match status" value="1"/>
</dbReference>
<keyword evidence="13" id="KW-1185">Reference proteome</keyword>
<dbReference type="SUPFAM" id="SSF51395">
    <property type="entry name" value="FMN-linked oxidoreductases"/>
    <property type="match status" value="1"/>
</dbReference>
<evidence type="ECO:0000256" key="4">
    <source>
        <dbReference type="ARBA" id="ARBA00022643"/>
    </source>
</evidence>
<keyword evidence="7 9" id="KW-0694">RNA-binding</keyword>
<feature type="binding site" evidence="9">
    <location>
        <position position="85"/>
    </location>
    <ligand>
        <name>FMN</name>
        <dbReference type="ChEBI" id="CHEBI:58210"/>
    </ligand>
</feature>
<keyword evidence="3 9" id="KW-0285">Flavoprotein</keyword>
<feature type="site" description="Interacts with tRNA" evidence="9">
    <location>
        <position position="194"/>
    </location>
</feature>
<dbReference type="PANTHER" id="PTHR45846">
    <property type="entry name" value="TRNA-DIHYDROURIDINE(47) SYNTHASE [NAD(P)(+)]-LIKE"/>
    <property type="match status" value="1"/>
</dbReference>
<dbReference type="PANTHER" id="PTHR45846:SF1">
    <property type="entry name" value="TRNA-DIHYDROURIDINE(47) SYNTHASE [NAD(P)(+)]-LIKE"/>
    <property type="match status" value="1"/>
</dbReference>
<evidence type="ECO:0000256" key="6">
    <source>
        <dbReference type="ARBA" id="ARBA00022857"/>
    </source>
</evidence>
<comment type="cofactor">
    <cofactor evidence="1 9 10">
        <name>FMN</name>
        <dbReference type="ChEBI" id="CHEBI:58210"/>
    </cofactor>
</comment>
<feature type="domain" description="DUS-like FMN-binding" evidence="11">
    <location>
        <begin position="22"/>
        <end position="291"/>
    </location>
</feature>
<dbReference type="Gene3D" id="1.20.225.30">
    <property type="entry name" value="Dihydrouridine synthase, C-terminal recognition domain"/>
    <property type="match status" value="1"/>
</dbReference>
<comment type="catalytic activity">
    <reaction evidence="9">
        <text>5,6-dihydrouridine(16) in tRNA + NADP(+) = uridine(16) in tRNA + NADPH + H(+)</text>
        <dbReference type="Rhea" id="RHEA:53376"/>
        <dbReference type="Rhea" id="RHEA-COMP:13543"/>
        <dbReference type="Rhea" id="RHEA-COMP:13544"/>
        <dbReference type="ChEBI" id="CHEBI:15378"/>
        <dbReference type="ChEBI" id="CHEBI:57783"/>
        <dbReference type="ChEBI" id="CHEBI:58349"/>
        <dbReference type="ChEBI" id="CHEBI:65315"/>
        <dbReference type="ChEBI" id="CHEBI:74443"/>
    </reaction>
</comment>
<feature type="binding site" evidence="9">
    <location>
        <begin position="241"/>
        <end position="242"/>
    </location>
    <ligand>
        <name>FMN</name>
        <dbReference type="ChEBI" id="CHEBI:58210"/>
    </ligand>
</feature>
<dbReference type="EC" id="1.3.1.-" evidence="9"/>
<comment type="caution">
    <text evidence="9">Lacks conserved residue(s) required for the propagation of feature annotation.</text>
</comment>
<proteinExistence type="inferred from homology"/>
<dbReference type="Pfam" id="PF01207">
    <property type="entry name" value="Dus"/>
    <property type="match status" value="1"/>
</dbReference>
<feature type="binding site" evidence="9">
    <location>
        <begin position="217"/>
        <end position="219"/>
    </location>
    <ligand>
        <name>FMN</name>
        <dbReference type="ChEBI" id="CHEBI:58210"/>
    </ligand>
</feature>
<dbReference type="InterPro" id="IPR018517">
    <property type="entry name" value="tRNA_hU_synthase_CS"/>
</dbReference>
<feature type="binding site" evidence="9">
    <location>
        <position position="157"/>
    </location>
    <ligand>
        <name>FMN</name>
        <dbReference type="ChEBI" id="CHEBI:58210"/>
    </ligand>
</feature>
<keyword evidence="2 9" id="KW-0820">tRNA-binding</keyword>